<reference evidence="5 6" key="1">
    <citation type="journal article" date="2018" name="Front. Microbiol.">
        <title>Comparative Genomics of the Herbivore Gut Symbiont Lactobacillus reuteri Reveals Genetic Diversity and Lifestyle Adaptation.</title>
        <authorList>
            <person name="Zhao J."/>
        </authorList>
    </citation>
    <scope>NUCLEOTIDE SEQUENCE [LARGE SCALE GENOMIC DNA]</scope>
    <source>
        <strain evidence="5 6">LR12</strain>
    </source>
</reference>
<name>A0A317GIF3_LIMRT</name>
<keyword evidence="3" id="KW-0233">DNA recombination</keyword>
<dbReference type="Pfam" id="PF00589">
    <property type="entry name" value="Phage_integrase"/>
    <property type="match status" value="1"/>
</dbReference>
<protein>
    <recommendedName>
        <fullName evidence="4">Tyr recombinase domain-containing protein</fullName>
    </recommendedName>
</protein>
<comment type="caution">
    <text evidence="5">The sequence shown here is derived from an EMBL/GenBank/DDBJ whole genome shotgun (WGS) entry which is preliminary data.</text>
</comment>
<gene>
    <name evidence="5" type="ORF">DKZ23_05455</name>
</gene>
<organism evidence="5 6">
    <name type="scientific">Limosilactobacillus reuteri</name>
    <name type="common">Lactobacillus reuteri</name>
    <dbReference type="NCBI Taxonomy" id="1598"/>
    <lineage>
        <taxon>Bacteria</taxon>
        <taxon>Bacillati</taxon>
        <taxon>Bacillota</taxon>
        <taxon>Bacilli</taxon>
        <taxon>Lactobacillales</taxon>
        <taxon>Lactobacillaceae</taxon>
        <taxon>Limosilactobacillus</taxon>
    </lineage>
</organism>
<evidence type="ECO:0000313" key="5">
    <source>
        <dbReference type="EMBL" id="PWT46952.1"/>
    </source>
</evidence>
<dbReference type="GO" id="GO:0003677">
    <property type="term" value="F:DNA binding"/>
    <property type="evidence" value="ECO:0007669"/>
    <property type="project" value="UniProtKB-KW"/>
</dbReference>
<proteinExistence type="inferred from homology"/>
<dbReference type="GO" id="GO:0006310">
    <property type="term" value="P:DNA recombination"/>
    <property type="evidence" value="ECO:0007669"/>
    <property type="project" value="UniProtKB-KW"/>
</dbReference>
<dbReference type="PROSITE" id="PS51898">
    <property type="entry name" value="TYR_RECOMBINASE"/>
    <property type="match status" value="1"/>
</dbReference>
<dbReference type="GO" id="GO:0015074">
    <property type="term" value="P:DNA integration"/>
    <property type="evidence" value="ECO:0007669"/>
    <property type="project" value="InterPro"/>
</dbReference>
<dbReference type="InterPro" id="IPR010998">
    <property type="entry name" value="Integrase_recombinase_N"/>
</dbReference>
<evidence type="ECO:0000313" key="6">
    <source>
        <dbReference type="Proteomes" id="UP000245866"/>
    </source>
</evidence>
<dbReference type="InterPro" id="IPR011010">
    <property type="entry name" value="DNA_brk_join_enz"/>
</dbReference>
<dbReference type="InterPro" id="IPR002104">
    <property type="entry name" value="Integrase_catalytic"/>
</dbReference>
<dbReference type="RefSeq" id="WP_134907431.1">
    <property type="nucleotide sequence ID" value="NZ_JAJAOX010000342.1"/>
</dbReference>
<evidence type="ECO:0000256" key="3">
    <source>
        <dbReference type="ARBA" id="ARBA00023172"/>
    </source>
</evidence>
<dbReference type="SUPFAM" id="SSF56349">
    <property type="entry name" value="DNA breaking-rejoining enzymes"/>
    <property type="match status" value="1"/>
</dbReference>
<feature type="domain" description="Tyr recombinase" evidence="4">
    <location>
        <begin position="169"/>
        <end position="368"/>
    </location>
</feature>
<accession>A0A317GIF3</accession>
<dbReference type="Gene3D" id="1.10.150.130">
    <property type="match status" value="1"/>
</dbReference>
<dbReference type="CDD" id="cd01189">
    <property type="entry name" value="INT_ICEBs1_C_like"/>
    <property type="match status" value="1"/>
</dbReference>
<dbReference type="InterPro" id="IPR013762">
    <property type="entry name" value="Integrase-like_cat_sf"/>
</dbReference>
<dbReference type="AlphaFoldDB" id="A0A317GIF3"/>
<dbReference type="InterPro" id="IPR050090">
    <property type="entry name" value="Tyrosine_recombinase_XerCD"/>
</dbReference>
<dbReference type="Gene3D" id="1.10.443.10">
    <property type="entry name" value="Intergrase catalytic core"/>
    <property type="match status" value="1"/>
</dbReference>
<evidence type="ECO:0000259" key="4">
    <source>
        <dbReference type="PROSITE" id="PS51898"/>
    </source>
</evidence>
<dbReference type="PANTHER" id="PTHR30349">
    <property type="entry name" value="PHAGE INTEGRASE-RELATED"/>
    <property type="match status" value="1"/>
</dbReference>
<evidence type="ECO:0000256" key="1">
    <source>
        <dbReference type="ARBA" id="ARBA00008857"/>
    </source>
</evidence>
<dbReference type="PANTHER" id="PTHR30349:SF64">
    <property type="entry name" value="PROPHAGE INTEGRASE INTD-RELATED"/>
    <property type="match status" value="1"/>
</dbReference>
<dbReference type="Proteomes" id="UP000245866">
    <property type="component" value="Unassembled WGS sequence"/>
</dbReference>
<sequence length="392" mass="45623">MAKLNSENSIKIPSQASIRKFLSLMIRILIKHVEELRQIALEQKIQSKLRHIQDGNIKKGVTLGEVIEKWELVYKKQVLSGTFYSWKSYKKQIEQRIGSDTLVEKITPKYLINLYENMLYLEDYDKGFVVQLKAKMNHILKYAYQHDYISSLPTNLQINWPKNRINSTIEEKFLEDDELDKIIDYLEHANTSNNHLYASICKWIALTGMRFGEAATIQVKDISKVKNQYFAEIRGTLVYHGLKLEDQFKSPFPKTNDSYRTILIPDKAAEIYKEFSKGKKANDFLFTTFHHNFIIVEAVNNLLREAKKDLGIDKTITTHAFRHTHVSKLAELGVPLYIIQKRLGHSDSEITARVYLHVTKKHRKNMIILSNHFNFPLSCPLLINLKSNKALI</sequence>
<evidence type="ECO:0000256" key="2">
    <source>
        <dbReference type="ARBA" id="ARBA00023125"/>
    </source>
</evidence>
<keyword evidence="2" id="KW-0238">DNA-binding</keyword>
<dbReference type="EMBL" id="QGHS01000054">
    <property type="protein sequence ID" value="PWT46952.1"/>
    <property type="molecule type" value="Genomic_DNA"/>
</dbReference>
<comment type="similarity">
    <text evidence="1">Belongs to the 'phage' integrase family.</text>
</comment>